<dbReference type="Pfam" id="PF09720">
    <property type="entry name" value="Unstab_antitox"/>
    <property type="match status" value="1"/>
</dbReference>
<evidence type="ECO:0000313" key="1">
    <source>
        <dbReference type="EMBL" id="APB32599.1"/>
    </source>
</evidence>
<dbReference type="AlphaFoldDB" id="A0A1J0A9K1"/>
<dbReference type="EMBL" id="CP017675">
    <property type="protein sequence ID" value="APB32599.1"/>
    <property type="molecule type" value="Genomic_DNA"/>
</dbReference>
<name>A0A1J0A9K1_9CYAN</name>
<dbReference type="KEGG" id="glt:GlitD10_0293"/>
<reference evidence="1 2" key="1">
    <citation type="submission" date="2016-10" db="EMBL/GenBank/DDBJ databases">
        <title>Description of Gloeomargarita lithophora gen. nov., sp. nov., a thylakoid-bearing basal-branching cyanobacterium with intracellular carbonates, and proposal for Gloeomargaritales ord. nov.</title>
        <authorList>
            <person name="Moreira D."/>
            <person name="Tavera R."/>
            <person name="Benzerara K."/>
            <person name="Skouri-Panet F."/>
            <person name="Couradeau E."/>
            <person name="Gerard E."/>
            <person name="Loussert C."/>
            <person name="Novelo E."/>
            <person name="Zivanovic Y."/>
            <person name="Lopez-Garcia P."/>
        </authorList>
    </citation>
    <scope>NUCLEOTIDE SEQUENCE [LARGE SCALE GENOMIC DNA]</scope>
    <source>
        <strain evidence="1 2">D10</strain>
    </source>
</reference>
<dbReference type="RefSeq" id="WP_071453309.1">
    <property type="nucleotide sequence ID" value="NZ_CP017675.1"/>
</dbReference>
<dbReference type="Proteomes" id="UP000180235">
    <property type="component" value="Chromosome"/>
</dbReference>
<protein>
    <submittedName>
        <fullName evidence="1">Addiction module protein</fullName>
    </submittedName>
</protein>
<organism evidence="1 2">
    <name type="scientific">Gloeomargarita lithophora Alchichica-D10</name>
    <dbReference type="NCBI Taxonomy" id="1188229"/>
    <lineage>
        <taxon>Bacteria</taxon>
        <taxon>Bacillati</taxon>
        <taxon>Cyanobacteriota</taxon>
        <taxon>Cyanophyceae</taxon>
        <taxon>Gloeomargaritales</taxon>
        <taxon>Gloeomargaritaceae</taxon>
        <taxon>Gloeomargarita</taxon>
    </lineage>
</organism>
<sequence length="72" mass="8549">MKPQFAAVFELTISDKLQLLEDLWDSIAETPEQLPIYEWQKKELDLRKENYQHNSTVGTSWEIAKQRISQQL</sequence>
<evidence type="ECO:0000313" key="2">
    <source>
        <dbReference type="Proteomes" id="UP000180235"/>
    </source>
</evidence>
<keyword evidence="2" id="KW-1185">Reference proteome</keyword>
<dbReference type="OrthoDB" id="8909055at2"/>
<dbReference type="NCBIfam" id="TIGR02574">
    <property type="entry name" value="stabl_TIGR02574"/>
    <property type="match status" value="1"/>
</dbReference>
<gene>
    <name evidence="1" type="ORF">GlitD10_0293</name>
</gene>
<dbReference type="InterPro" id="IPR013406">
    <property type="entry name" value="CHP02574_addiction_mod"/>
</dbReference>
<proteinExistence type="predicted"/>
<accession>A0A1J0A9K1</accession>
<dbReference type="STRING" id="1188229.GlitD10_0293"/>